<dbReference type="PANTHER" id="PTHR45947">
    <property type="entry name" value="SULFOQUINOVOSYL TRANSFERASE SQD2"/>
    <property type="match status" value="1"/>
</dbReference>
<evidence type="ECO:0000313" key="2">
    <source>
        <dbReference type="EMBL" id="RVQ67594.1"/>
    </source>
</evidence>
<dbReference type="InterPro" id="IPR050194">
    <property type="entry name" value="Glycosyltransferase_grp1"/>
</dbReference>
<dbReference type="RefSeq" id="WP_127612101.1">
    <property type="nucleotide sequence ID" value="NZ_RXOL01000002.1"/>
</dbReference>
<comment type="caution">
    <text evidence="2">The sequence shown here is derived from an EMBL/GenBank/DDBJ whole genome shotgun (WGS) entry which is preliminary data.</text>
</comment>
<dbReference type="OrthoDB" id="9790710at2"/>
<dbReference type="PANTHER" id="PTHR45947:SF3">
    <property type="entry name" value="SULFOQUINOVOSYL TRANSFERASE SQD2"/>
    <property type="match status" value="1"/>
</dbReference>
<dbReference type="Pfam" id="PF13579">
    <property type="entry name" value="Glyco_trans_4_4"/>
    <property type="match status" value="1"/>
</dbReference>
<dbReference type="Pfam" id="PF13692">
    <property type="entry name" value="Glyco_trans_1_4"/>
    <property type="match status" value="1"/>
</dbReference>
<dbReference type="EMBL" id="RXOL01000002">
    <property type="protein sequence ID" value="RVQ67594.1"/>
    <property type="molecule type" value="Genomic_DNA"/>
</dbReference>
<dbReference type="Gene3D" id="3.40.50.2000">
    <property type="entry name" value="Glycogen Phosphorylase B"/>
    <property type="match status" value="2"/>
</dbReference>
<proteinExistence type="predicted"/>
<organism evidence="2 3">
    <name type="scientific">Croceicoccus ponticola</name>
    <dbReference type="NCBI Taxonomy" id="2217664"/>
    <lineage>
        <taxon>Bacteria</taxon>
        <taxon>Pseudomonadati</taxon>
        <taxon>Pseudomonadota</taxon>
        <taxon>Alphaproteobacteria</taxon>
        <taxon>Sphingomonadales</taxon>
        <taxon>Erythrobacteraceae</taxon>
        <taxon>Croceicoccus</taxon>
    </lineage>
</organism>
<reference evidence="2 3" key="1">
    <citation type="submission" date="2018-12" db="EMBL/GenBank/DDBJ databases">
        <title>Croceicoccus ponticola sp. nov., a lipolytic bacterium isolated from seawater.</title>
        <authorList>
            <person name="Yoon J.-H."/>
        </authorList>
    </citation>
    <scope>NUCLEOTIDE SEQUENCE [LARGE SCALE GENOMIC DNA]</scope>
    <source>
        <strain evidence="2 3">GM-16</strain>
    </source>
</reference>
<dbReference type="SUPFAM" id="SSF53756">
    <property type="entry name" value="UDP-Glycosyltransferase/glycogen phosphorylase"/>
    <property type="match status" value="1"/>
</dbReference>
<evidence type="ECO:0000259" key="1">
    <source>
        <dbReference type="Pfam" id="PF13579"/>
    </source>
</evidence>
<dbReference type="Proteomes" id="UP000283003">
    <property type="component" value="Unassembled WGS sequence"/>
</dbReference>
<sequence length="415" mass="43782">MKVATSNFSFIAKNAARKLRGYPSGSERYRQLVQNPAFPLNGARIGLLTASASRLGGGVFEAVAAHAVLLRDQGAVPAIFALEDEFSAQDRDRFPGCEVTVLPVKGPRQIGFAPGLVDALLAARLDTLHLHGIWMYPSAAGSIWAARTGKAYAISPHGMLDPWITGRGKLKKALARAGYERRSWARATAFHALTEREAADIARECGEDKSVVIANPAPPLAIKANRVRGPQVSFVGRIHPKKNLASLIAAWSALYARGALPEGARLTLAGWGDDAHVADLRASLSHAPGTIEYIGPIYGQAKADLLARSRFVALPSLSEGLPMAILEAWAAGAPTLMSSECNLPAGFATGAAIDCGMDEGTVAAALERALALDASGWRTMQDAALALAGGPFSGRDIALRWAGFYTALKSRSPAD</sequence>
<dbReference type="AlphaFoldDB" id="A0A437GY30"/>
<feature type="domain" description="Glycosyltransferase subfamily 4-like N-terminal" evidence="1">
    <location>
        <begin position="57"/>
        <end position="215"/>
    </location>
</feature>
<protein>
    <submittedName>
        <fullName evidence="2">Glycosyltransferase</fullName>
    </submittedName>
</protein>
<name>A0A437GY30_9SPHN</name>
<accession>A0A437GY30</accession>
<evidence type="ECO:0000313" key="3">
    <source>
        <dbReference type="Proteomes" id="UP000283003"/>
    </source>
</evidence>
<gene>
    <name evidence="2" type="ORF">EKN06_06505</name>
</gene>
<keyword evidence="3" id="KW-1185">Reference proteome</keyword>
<keyword evidence="2" id="KW-0808">Transferase</keyword>
<dbReference type="InterPro" id="IPR028098">
    <property type="entry name" value="Glyco_trans_4-like_N"/>
</dbReference>
<dbReference type="GO" id="GO:0016757">
    <property type="term" value="F:glycosyltransferase activity"/>
    <property type="evidence" value="ECO:0007669"/>
    <property type="project" value="UniProtKB-ARBA"/>
</dbReference>